<evidence type="ECO:0000313" key="2">
    <source>
        <dbReference type="EMBL" id="KAG1302903.1"/>
    </source>
</evidence>
<feature type="region of interest" description="Disordered" evidence="1">
    <location>
        <begin position="314"/>
        <end position="388"/>
    </location>
</feature>
<comment type="caution">
    <text evidence="2">The sequence shown here is derived from an EMBL/GenBank/DDBJ whole genome shotgun (WGS) entry which is preliminary data.</text>
</comment>
<feature type="compositionally biased region" description="Polar residues" evidence="1">
    <location>
        <begin position="616"/>
        <end position="626"/>
    </location>
</feature>
<evidence type="ECO:0000256" key="1">
    <source>
        <dbReference type="SAM" id="MobiDB-lite"/>
    </source>
</evidence>
<evidence type="ECO:0000313" key="3">
    <source>
        <dbReference type="Proteomes" id="UP000716291"/>
    </source>
</evidence>
<organism evidence="2 3">
    <name type="scientific">Rhizopus oryzae</name>
    <name type="common">Mucormycosis agent</name>
    <name type="synonym">Rhizopus arrhizus var. delemar</name>
    <dbReference type="NCBI Taxonomy" id="64495"/>
    <lineage>
        <taxon>Eukaryota</taxon>
        <taxon>Fungi</taxon>
        <taxon>Fungi incertae sedis</taxon>
        <taxon>Mucoromycota</taxon>
        <taxon>Mucoromycotina</taxon>
        <taxon>Mucoromycetes</taxon>
        <taxon>Mucorales</taxon>
        <taxon>Mucorineae</taxon>
        <taxon>Rhizopodaceae</taxon>
        <taxon>Rhizopus</taxon>
    </lineage>
</organism>
<protein>
    <recommendedName>
        <fullName evidence="4">FAR1 domain-containing protein</fullName>
    </recommendedName>
</protein>
<dbReference type="AlphaFoldDB" id="A0A9P7BN15"/>
<dbReference type="EMBL" id="JAANQT010002208">
    <property type="protein sequence ID" value="KAG1302903.1"/>
    <property type="molecule type" value="Genomic_DNA"/>
</dbReference>
<name>A0A9P7BN15_RHIOR</name>
<gene>
    <name evidence="2" type="ORF">G6F64_010534</name>
</gene>
<sequence>MSTQSNEQNTNSQPRQFLTLERQEEQALFLEPFYTRLTERSFDQSKSAIEFCRDLCAEFGFTVKQEASTHRNIYVYCSREGLPDSLRNPRPNPQRKRPSKRCDCRWRVVLYESDGHWEFRKSLNPEAGKHNHELMRPEEIERSWPKEVIDLICELARLRMTTQEIRTRVQAQFPDMHWNERRFYNRLSEERQKIKQRDATERTHDLFQIWSKICTITAGSEELSHFVKHELSALYQTLVQTTQVDDSLLPDPAVLSDDGSENKEGAEGAEESLGTSTMRRPSKQVSGLYRGYLQVEIPKQTYYIKTHSQRLIQDGQLLRGHRRSRTSEDAQALEPVRKQPRKGKGKESALLPADDPLPSDRLFQLTRAPYSNSSRANSTPSTPRVNTAPIMKTNPSQPHNQRQAAQIHPASFVYTYDSNNMSLSSPLSGYVHPQFSDTYMSATHNSSSFNATDMQFQFNPSQTPMVRTSSAASNTTNNPTDPTMHPALQSHPMSNKAPLTQPMPMQPTAPPVYHNTNQQTAPPVSRPHSDINSDASTNSTNAQHLYSMHPSPGLPDPSAEQPSHGTSSQIAMYESPQERMRSSSSVEAQQQATYNHNLYMHQAASHHPSDTIMPIYNQSSPSQEQANDGPRMNRKQT</sequence>
<feature type="region of interest" description="Disordered" evidence="1">
    <location>
        <begin position="601"/>
        <end position="637"/>
    </location>
</feature>
<dbReference type="Proteomes" id="UP000716291">
    <property type="component" value="Unassembled WGS sequence"/>
</dbReference>
<dbReference type="OrthoDB" id="5573160at2759"/>
<evidence type="ECO:0008006" key="4">
    <source>
        <dbReference type="Google" id="ProtNLM"/>
    </source>
</evidence>
<proteinExistence type="predicted"/>
<feature type="compositionally biased region" description="Polar residues" evidence="1">
    <location>
        <begin position="530"/>
        <end position="544"/>
    </location>
</feature>
<accession>A0A9P7BN15</accession>
<reference evidence="2" key="1">
    <citation type="journal article" date="2020" name="Microb. Genom.">
        <title>Genetic diversity of clinical and environmental Mucorales isolates obtained from an investigation of mucormycosis cases among solid organ transplant recipients.</title>
        <authorList>
            <person name="Nguyen M.H."/>
            <person name="Kaul D."/>
            <person name="Muto C."/>
            <person name="Cheng S.J."/>
            <person name="Richter R.A."/>
            <person name="Bruno V.M."/>
            <person name="Liu G."/>
            <person name="Beyhan S."/>
            <person name="Sundermann A.J."/>
            <person name="Mounaud S."/>
            <person name="Pasculle A.W."/>
            <person name="Nierman W.C."/>
            <person name="Driscoll E."/>
            <person name="Cumbie R."/>
            <person name="Clancy C.J."/>
            <person name="Dupont C.L."/>
        </authorList>
    </citation>
    <scope>NUCLEOTIDE SEQUENCE</scope>
    <source>
        <strain evidence="2">GL11</strain>
    </source>
</reference>
<feature type="region of interest" description="Disordered" evidence="1">
    <location>
        <begin position="461"/>
        <end position="568"/>
    </location>
</feature>
<feature type="compositionally biased region" description="Polar residues" evidence="1">
    <location>
        <begin position="369"/>
        <end position="385"/>
    </location>
</feature>
<keyword evidence="3" id="KW-1185">Reference proteome</keyword>
<feature type="compositionally biased region" description="Polar residues" evidence="1">
    <location>
        <begin position="461"/>
        <end position="481"/>
    </location>
</feature>
<feature type="region of interest" description="Disordered" evidence="1">
    <location>
        <begin position="249"/>
        <end position="281"/>
    </location>
</feature>